<protein>
    <submittedName>
        <fullName evidence="4">TetR/AcrR family transcriptional regulator</fullName>
    </submittedName>
</protein>
<keyword evidence="1 2" id="KW-0238">DNA-binding</keyword>
<evidence type="ECO:0000313" key="5">
    <source>
        <dbReference type="Proteomes" id="UP000283758"/>
    </source>
</evidence>
<evidence type="ECO:0000256" key="2">
    <source>
        <dbReference type="PROSITE-ProRule" id="PRU00335"/>
    </source>
</evidence>
<dbReference type="Gene3D" id="1.10.357.10">
    <property type="entry name" value="Tetracycline Repressor, domain 2"/>
    <property type="match status" value="1"/>
</dbReference>
<reference evidence="4 5" key="1">
    <citation type="submission" date="2018-10" db="EMBL/GenBank/DDBJ databases">
        <title>Complete genome sequencing of Lactobacillus johnsonii ZLJ010.</title>
        <authorList>
            <person name="Zhang W."/>
            <person name="Ji H."/>
            <person name="Wang J."/>
            <person name="Zhang D."/>
            <person name="Liu H."/>
            <person name="Wang S."/>
            <person name="Wang Y."/>
        </authorList>
    </citation>
    <scope>NUCLEOTIDE SEQUENCE [LARGE SCALE GENOMIC DNA]</scope>
    <source>
        <strain evidence="4 5">ZLJ010</strain>
    </source>
</reference>
<dbReference type="SUPFAM" id="SSF46689">
    <property type="entry name" value="Homeodomain-like"/>
    <property type="match status" value="1"/>
</dbReference>
<dbReference type="Pfam" id="PF00440">
    <property type="entry name" value="TetR_N"/>
    <property type="match status" value="1"/>
</dbReference>
<dbReference type="AlphaFoldDB" id="A0A9W3Z0E8"/>
<feature type="domain" description="HTH tetR-type" evidence="3">
    <location>
        <begin position="6"/>
        <end position="66"/>
    </location>
</feature>
<organism evidence="4 5">
    <name type="scientific">Lactobacillus johnsonii</name>
    <dbReference type="NCBI Taxonomy" id="33959"/>
    <lineage>
        <taxon>Bacteria</taxon>
        <taxon>Bacillati</taxon>
        <taxon>Bacillota</taxon>
        <taxon>Bacilli</taxon>
        <taxon>Lactobacillales</taxon>
        <taxon>Lactobacillaceae</taxon>
        <taxon>Lactobacillus</taxon>
    </lineage>
</organism>
<gene>
    <name evidence="4" type="ORF">D7321_03610</name>
</gene>
<evidence type="ECO:0000313" key="4">
    <source>
        <dbReference type="EMBL" id="AZZ67239.1"/>
    </source>
</evidence>
<dbReference type="InterPro" id="IPR001647">
    <property type="entry name" value="HTH_TetR"/>
</dbReference>
<evidence type="ECO:0000259" key="3">
    <source>
        <dbReference type="PROSITE" id="PS50977"/>
    </source>
</evidence>
<feature type="DNA-binding region" description="H-T-H motif" evidence="2">
    <location>
        <begin position="29"/>
        <end position="48"/>
    </location>
</feature>
<dbReference type="EMBL" id="CP032680">
    <property type="protein sequence ID" value="AZZ67239.1"/>
    <property type="molecule type" value="Genomic_DNA"/>
</dbReference>
<dbReference type="RefSeq" id="WP_127835622.1">
    <property type="nucleotide sequence ID" value="NZ_CP032680.1"/>
</dbReference>
<proteinExistence type="predicted"/>
<name>A0A9W3Z0E8_LACJH</name>
<dbReference type="PROSITE" id="PS50977">
    <property type="entry name" value="HTH_TETR_2"/>
    <property type="match status" value="1"/>
</dbReference>
<accession>A0A9W3Z0E8</accession>
<sequence length="183" mass="21699">MDIRINSTLEQIQYGLFETMKAIPFRKLTNRDIIKNSHVSSRTFYRYFKDKNDLLEKVEDNLISDLMIFLKKDRKMLETNKLLTIDANSYHHTLTFCAKKRKEILLLLSQNGDIGFLIKIKNLGREELKKRFELTNRKIENNFHLDNTVDKNLNVVINWLIYYDNLSKNNISKLLAKSSLQNI</sequence>
<evidence type="ECO:0000256" key="1">
    <source>
        <dbReference type="ARBA" id="ARBA00023125"/>
    </source>
</evidence>
<dbReference type="GO" id="GO:0003677">
    <property type="term" value="F:DNA binding"/>
    <property type="evidence" value="ECO:0007669"/>
    <property type="project" value="UniProtKB-UniRule"/>
</dbReference>
<dbReference type="Proteomes" id="UP000283758">
    <property type="component" value="Chromosome"/>
</dbReference>
<dbReference type="InterPro" id="IPR009057">
    <property type="entry name" value="Homeodomain-like_sf"/>
</dbReference>